<organism evidence="2 3">
    <name type="scientific">Rhodopirellula europaea SH398</name>
    <dbReference type="NCBI Taxonomy" id="1263868"/>
    <lineage>
        <taxon>Bacteria</taxon>
        <taxon>Pseudomonadati</taxon>
        <taxon>Planctomycetota</taxon>
        <taxon>Planctomycetia</taxon>
        <taxon>Pirellulales</taxon>
        <taxon>Pirellulaceae</taxon>
        <taxon>Rhodopirellula</taxon>
    </lineage>
</organism>
<dbReference type="PATRIC" id="fig|1263868.3.peg.5419"/>
<gene>
    <name evidence="2" type="ORF">RESH_04983</name>
</gene>
<accession>M5SAC0</accession>
<dbReference type="RefSeq" id="WP_008670630.1">
    <property type="nucleotide sequence ID" value="NZ_ANOF01000155.1"/>
</dbReference>
<comment type="caution">
    <text evidence="2">The sequence shown here is derived from an EMBL/GenBank/DDBJ whole genome shotgun (WGS) entry which is preliminary data.</text>
</comment>
<dbReference type="Proteomes" id="UP000011996">
    <property type="component" value="Unassembled WGS sequence"/>
</dbReference>
<protein>
    <submittedName>
        <fullName evidence="2">Uncharacterized protein</fullName>
    </submittedName>
</protein>
<evidence type="ECO:0000256" key="1">
    <source>
        <dbReference type="SAM" id="MobiDB-lite"/>
    </source>
</evidence>
<evidence type="ECO:0000313" key="2">
    <source>
        <dbReference type="EMBL" id="EMI24612.1"/>
    </source>
</evidence>
<name>M5SAC0_9BACT</name>
<dbReference type="AlphaFoldDB" id="M5SAC0"/>
<evidence type="ECO:0000313" key="3">
    <source>
        <dbReference type="Proteomes" id="UP000011996"/>
    </source>
</evidence>
<dbReference type="EMBL" id="ANOF01000155">
    <property type="protein sequence ID" value="EMI24612.1"/>
    <property type="molecule type" value="Genomic_DNA"/>
</dbReference>
<sequence length="526" mass="59570">MTALAEKKVICPHCWSGFYGDKAMYISQHEDLYGDPVLGDVPMRVPAGEAVRSRAGNKVVDSKGWEMFERACPHCRLQVPLEMLSQRPKFISIVGAPGSGKTYFLTVMLHQLRKTLARQFKYTLDLCDTHDKQLLVANEKKLFAPLDPTQPVFLEKTQEQGGDLYNNVMLDGVSVQLPKPFMLTMRSTNQGGAMPVQGRQQTIVLYDNAGESFQFDKDTGQNRTTRHLGQSDAMMFAYDPLLEPEMRMRLARCSDDPQISTNARSARQIDFLTTAVQQMRRHGKTPQNQRLNASLAVCVQKFDVWRSLTDHCKDDRGEPVIDATSIEYFIEHGVAALDISEINIVSQIIRSILMDVSPDFVSMAEANFRRVRYFPVSALGQSPELDGDLLKIAPLNMQPFRVDHPMLWLMRDWRMIARTKDSKENPRNRPVASIESVSKTHFRTRCPKTRELFDLDHDFAGRDFYNPNTLEYFWIPAIGRIGPTLEPASQTQTKRKATQAGPPAGLGLKLSGGASEPKKKRKGWFR</sequence>
<dbReference type="InterPro" id="IPR027417">
    <property type="entry name" value="P-loop_NTPase"/>
</dbReference>
<reference evidence="2 3" key="1">
    <citation type="journal article" date="2013" name="Mar. Genomics">
        <title>Expression of sulfatases in Rhodopirellula baltica and the diversity of sulfatases in the genus Rhodopirellula.</title>
        <authorList>
            <person name="Wegner C.E."/>
            <person name="Richter-Heitmann T."/>
            <person name="Klindworth A."/>
            <person name="Klockow C."/>
            <person name="Richter M."/>
            <person name="Achstetter T."/>
            <person name="Glockner F.O."/>
            <person name="Harder J."/>
        </authorList>
    </citation>
    <scope>NUCLEOTIDE SEQUENCE [LARGE SCALE GENOMIC DNA]</scope>
    <source>
        <strain evidence="2 3">SH398</strain>
    </source>
</reference>
<dbReference type="STRING" id="1263868.RESH_04983"/>
<proteinExistence type="predicted"/>
<dbReference type="OrthoDB" id="240746at2"/>
<feature type="region of interest" description="Disordered" evidence="1">
    <location>
        <begin position="485"/>
        <end position="526"/>
    </location>
</feature>
<dbReference type="SUPFAM" id="SSF52540">
    <property type="entry name" value="P-loop containing nucleoside triphosphate hydrolases"/>
    <property type="match status" value="1"/>
</dbReference>
<feature type="compositionally biased region" description="Low complexity" evidence="1">
    <location>
        <begin position="500"/>
        <end position="515"/>
    </location>
</feature>